<dbReference type="InterPro" id="IPR016032">
    <property type="entry name" value="Sig_transdc_resp-reg_C-effctor"/>
</dbReference>
<sequence>MVDGGTAWDAARDARSDAAGGPAWHAAEDVVARTLEASLARRLGELHRSTGLPVVFGGATRSCAAGQKLTITRLAGTLGDSLRQLDVVSGRGLGGAAMVRRRPCRVNDYASTAGITHDYDLPVVEYEKLTSILAYPIMVGGAVRGMVYGAVRADRPIGDVAVRRTGAIATQVARDVTAALEPVAPAPGGGAGPDRSTALDELAALARSTADPGLRAKLDQIHRALTGSRPPTAAPPGTLLAPREAEALRLVAVGASNAEIAADMGLAVDTVKTYLRSAMRKLGVHNRTKAVLAARSAGLL</sequence>
<evidence type="ECO:0000256" key="2">
    <source>
        <dbReference type="ARBA" id="ARBA00023125"/>
    </source>
</evidence>
<accession>A0ABN1XRU5</accession>
<dbReference type="InterPro" id="IPR029016">
    <property type="entry name" value="GAF-like_dom_sf"/>
</dbReference>
<dbReference type="PROSITE" id="PS00622">
    <property type="entry name" value="HTH_LUXR_1"/>
    <property type="match status" value="1"/>
</dbReference>
<evidence type="ECO:0000313" key="6">
    <source>
        <dbReference type="EMBL" id="GAA1387218.1"/>
    </source>
</evidence>
<gene>
    <name evidence="6" type="ORF">GCM10009613_22430</name>
</gene>
<dbReference type="Gene3D" id="3.30.450.40">
    <property type="match status" value="1"/>
</dbReference>
<dbReference type="InterPro" id="IPR000792">
    <property type="entry name" value="Tscrpt_reg_LuxR_C"/>
</dbReference>
<dbReference type="PROSITE" id="PS50043">
    <property type="entry name" value="HTH_LUXR_2"/>
    <property type="match status" value="1"/>
</dbReference>
<evidence type="ECO:0000256" key="3">
    <source>
        <dbReference type="ARBA" id="ARBA00023163"/>
    </source>
</evidence>
<proteinExistence type="predicted"/>
<keyword evidence="3" id="KW-0804">Transcription</keyword>
<organism evidence="6 7">
    <name type="scientific">Pseudonocardia kongjuensis</name>
    <dbReference type="NCBI Taxonomy" id="102227"/>
    <lineage>
        <taxon>Bacteria</taxon>
        <taxon>Bacillati</taxon>
        <taxon>Actinomycetota</taxon>
        <taxon>Actinomycetes</taxon>
        <taxon>Pseudonocardiales</taxon>
        <taxon>Pseudonocardiaceae</taxon>
        <taxon>Pseudonocardia</taxon>
    </lineage>
</organism>
<dbReference type="PANTHER" id="PTHR43214">
    <property type="entry name" value="TWO-COMPONENT RESPONSE REGULATOR"/>
    <property type="match status" value="1"/>
</dbReference>
<reference evidence="6 7" key="1">
    <citation type="journal article" date="2019" name="Int. J. Syst. Evol. Microbiol.">
        <title>The Global Catalogue of Microorganisms (GCM) 10K type strain sequencing project: providing services to taxonomists for standard genome sequencing and annotation.</title>
        <authorList>
            <consortium name="The Broad Institute Genomics Platform"/>
            <consortium name="The Broad Institute Genome Sequencing Center for Infectious Disease"/>
            <person name="Wu L."/>
            <person name="Ma J."/>
        </authorList>
    </citation>
    <scope>NUCLEOTIDE SEQUENCE [LARGE SCALE GENOMIC DNA]</scope>
    <source>
        <strain evidence="6 7">JCM 11896</strain>
    </source>
</reference>
<feature type="domain" description="HTH luxR-type" evidence="5">
    <location>
        <begin position="233"/>
        <end position="298"/>
    </location>
</feature>
<feature type="region of interest" description="Disordered" evidence="4">
    <location>
        <begin position="1"/>
        <end position="20"/>
    </location>
</feature>
<dbReference type="SUPFAM" id="SSF55781">
    <property type="entry name" value="GAF domain-like"/>
    <property type="match status" value="1"/>
</dbReference>
<dbReference type="EMBL" id="BAAAJK010000007">
    <property type="protein sequence ID" value="GAA1387218.1"/>
    <property type="molecule type" value="Genomic_DNA"/>
</dbReference>
<dbReference type="RefSeq" id="WP_344021222.1">
    <property type="nucleotide sequence ID" value="NZ_BAAAJK010000007.1"/>
</dbReference>
<dbReference type="InterPro" id="IPR039420">
    <property type="entry name" value="WalR-like"/>
</dbReference>
<evidence type="ECO:0000259" key="5">
    <source>
        <dbReference type="PROSITE" id="PS50043"/>
    </source>
</evidence>
<protein>
    <submittedName>
        <fullName evidence="6">Helix-turn-helix transcriptional regulator</fullName>
    </submittedName>
</protein>
<dbReference type="SUPFAM" id="SSF46894">
    <property type="entry name" value="C-terminal effector domain of the bipartite response regulators"/>
    <property type="match status" value="1"/>
</dbReference>
<dbReference type="Pfam" id="PF00196">
    <property type="entry name" value="GerE"/>
    <property type="match status" value="1"/>
</dbReference>
<name>A0ABN1XRU5_9PSEU</name>
<evidence type="ECO:0000256" key="4">
    <source>
        <dbReference type="SAM" id="MobiDB-lite"/>
    </source>
</evidence>
<dbReference type="Proteomes" id="UP001501414">
    <property type="component" value="Unassembled WGS sequence"/>
</dbReference>
<keyword evidence="2" id="KW-0238">DNA-binding</keyword>
<evidence type="ECO:0000313" key="7">
    <source>
        <dbReference type="Proteomes" id="UP001501414"/>
    </source>
</evidence>
<dbReference type="InterPro" id="IPR036388">
    <property type="entry name" value="WH-like_DNA-bd_sf"/>
</dbReference>
<dbReference type="Gene3D" id="1.10.10.10">
    <property type="entry name" value="Winged helix-like DNA-binding domain superfamily/Winged helix DNA-binding domain"/>
    <property type="match status" value="1"/>
</dbReference>
<dbReference type="CDD" id="cd06170">
    <property type="entry name" value="LuxR_C_like"/>
    <property type="match status" value="1"/>
</dbReference>
<comment type="caution">
    <text evidence="6">The sequence shown here is derived from an EMBL/GenBank/DDBJ whole genome shotgun (WGS) entry which is preliminary data.</text>
</comment>
<dbReference type="PANTHER" id="PTHR43214:SF42">
    <property type="entry name" value="TRANSCRIPTIONAL REGULATORY PROTEIN DESR"/>
    <property type="match status" value="1"/>
</dbReference>
<keyword evidence="1" id="KW-0805">Transcription regulation</keyword>
<dbReference type="PRINTS" id="PR00038">
    <property type="entry name" value="HTHLUXR"/>
</dbReference>
<keyword evidence="7" id="KW-1185">Reference proteome</keyword>
<evidence type="ECO:0000256" key="1">
    <source>
        <dbReference type="ARBA" id="ARBA00023015"/>
    </source>
</evidence>
<dbReference type="SMART" id="SM00421">
    <property type="entry name" value="HTH_LUXR"/>
    <property type="match status" value="1"/>
</dbReference>